<sequence length="172" mass="19097">MPFDTKSHLINYRTEGQGENMEVPLLDVPTQIDGNMVNVNMGMANNTLAMVPMAGLDFQRSITSMDGMNRAGYQEVFSIGHRERGMGVMNQQGGRDFYSGVGGGMYDGIALPDHFLAQYYTQKVASGNDNQQGLVYDYDLHFLDDLRTKFKTEPSRAEPSRVEKVPCSGKTP</sequence>
<feature type="compositionally biased region" description="Basic and acidic residues" evidence="1">
    <location>
        <begin position="151"/>
        <end position="164"/>
    </location>
</feature>
<feature type="region of interest" description="Disordered" evidence="1">
    <location>
        <begin position="151"/>
        <end position="172"/>
    </location>
</feature>
<gene>
    <name evidence="2" type="ORF">PFLUV_G00114040</name>
</gene>
<dbReference type="AlphaFoldDB" id="A0A6A5EZ35"/>
<proteinExistence type="predicted"/>
<organism evidence="2 3">
    <name type="scientific">Perca fluviatilis</name>
    <name type="common">European perch</name>
    <dbReference type="NCBI Taxonomy" id="8168"/>
    <lineage>
        <taxon>Eukaryota</taxon>
        <taxon>Metazoa</taxon>
        <taxon>Chordata</taxon>
        <taxon>Craniata</taxon>
        <taxon>Vertebrata</taxon>
        <taxon>Euteleostomi</taxon>
        <taxon>Actinopterygii</taxon>
        <taxon>Neopterygii</taxon>
        <taxon>Teleostei</taxon>
        <taxon>Neoteleostei</taxon>
        <taxon>Acanthomorphata</taxon>
        <taxon>Eupercaria</taxon>
        <taxon>Perciformes</taxon>
        <taxon>Percoidei</taxon>
        <taxon>Percidae</taxon>
        <taxon>Percinae</taxon>
        <taxon>Perca</taxon>
    </lineage>
</organism>
<evidence type="ECO:0000256" key="1">
    <source>
        <dbReference type="SAM" id="MobiDB-lite"/>
    </source>
</evidence>
<dbReference type="Proteomes" id="UP000465112">
    <property type="component" value="Chromosome 9"/>
</dbReference>
<keyword evidence="3" id="KW-1185">Reference proteome</keyword>
<reference evidence="2 3" key="1">
    <citation type="submission" date="2019-06" db="EMBL/GenBank/DDBJ databases">
        <title>A chromosome-scale genome assembly of the European perch, Perca fluviatilis.</title>
        <authorList>
            <person name="Roques C."/>
            <person name="Zahm M."/>
            <person name="Cabau C."/>
            <person name="Klopp C."/>
            <person name="Bouchez O."/>
            <person name="Donnadieu C."/>
            <person name="Kuhl H."/>
            <person name="Gislard M."/>
            <person name="Guendouz S."/>
            <person name="Journot L."/>
            <person name="Haffray P."/>
            <person name="Bestin A."/>
            <person name="Morvezen R."/>
            <person name="Feron R."/>
            <person name="Wen M."/>
            <person name="Jouanno E."/>
            <person name="Herpin A."/>
            <person name="Schartl M."/>
            <person name="Postlethwait J."/>
            <person name="Schaerlinger B."/>
            <person name="Chardard D."/>
            <person name="Lecocq T."/>
            <person name="Poncet C."/>
            <person name="Jaffrelo L."/>
            <person name="Lampietro C."/>
            <person name="Guiguen Y."/>
        </authorList>
    </citation>
    <scope>NUCLEOTIDE SEQUENCE [LARGE SCALE GENOMIC DNA]</scope>
    <source>
        <tissue evidence="2">Blood</tissue>
    </source>
</reference>
<evidence type="ECO:0000313" key="2">
    <source>
        <dbReference type="EMBL" id="KAF1386040.1"/>
    </source>
</evidence>
<accession>A0A6A5EZ35</accession>
<evidence type="ECO:0000313" key="3">
    <source>
        <dbReference type="Proteomes" id="UP000465112"/>
    </source>
</evidence>
<protein>
    <submittedName>
        <fullName evidence="2">Uncharacterized protein</fullName>
    </submittedName>
</protein>
<name>A0A6A5EZ35_PERFL</name>
<dbReference type="EMBL" id="VHII01000009">
    <property type="protein sequence ID" value="KAF1386040.1"/>
    <property type="molecule type" value="Genomic_DNA"/>
</dbReference>
<comment type="caution">
    <text evidence="2">The sequence shown here is derived from an EMBL/GenBank/DDBJ whole genome shotgun (WGS) entry which is preliminary data.</text>
</comment>